<accession>A0A140B415</accession>
<dbReference type="AlphaFoldDB" id="A0A140B415"/>
<reference evidence="2" key="1">
    <citation type="journal article" date="2016" name="Genome Biol. Evol.">
        <title>Evolution of chromosomal Clostridium botulinum type E neurotoxin gene clusters: evidence provided by their rare plasmid borne counterparts.</title>
        <authorList>
            <person name="Carter A.T."/>
            <person name="Austin J.W."/>
            <person name="Weedmark K.A."/>
            <person name="Peck M.W."/>
        </authorList>
    </citation>
    <scope>NUCLEOTIDE SEQUENCE</scope>
    <source>
        <strain evidence="2">GA0702E1CS</strain>
        <plasmid evidence="2">pGA0702E1CS</plasmid>
    </source>
</reference>
<organism evidence="2">
    <name type="scientific">Clostridium botulinum</name>
    <dbReference type="NCBI Taxonomy" id="1491"/>
    <lineage>
        <taxon>Bacteria</taxon>
        <taxon>Bacillati</taxon>
        <taxon>Bacillota</taxon>
        <taxon>Clostridia</taxon>
        <taxon>Eubacteriales</taxon>
        <taxon>Clostridiaceae</taxon>
        <taxon>Clostridium</taxon>
    </lineage>
</organism>
<feature type="region of interest" description="Disordered" evidence="1">
    <location>
        <begin position="77"/>
        <end position="100"/>
    </location>
</feature>
<sequence length="100" mass="11620">MAQLTKTVSVRKTDSPLIEEFIKNQSNFSESVRYLILKYCQENGINDISFKLNELMYNITIPTTSYNENIKLKDTKKESSIDKTEAKEKEKIESIPSCYQ</sequence>
<keyword evidence="2" id="KW-0614">Plasmid</keyword>
<dbReference type="RefSeq" id="WP_172688102.1">
    <property type="nucleotide sequence ID" value="NZ_KT901798.1"/>
</dbReference>
<evidence type="ECO:0000256" key="1">
    <source>
        <dbReference type="SAM" id="MobiDB-lite"/>
    </source>
</evidence>
<evidence type="ECO:0000313" key="2">
    <source>
        <dbReference type="EMBL" id="ALP68975.1"/>
    </source>
</evidence>
<feature type="compositionally biased region" description="Basic and acidic residues" evidence="1">
    <location>
        <begin position="77"/>
        <end position="93"/>
    </location>
</feature>
<dbReference type="EMBL" id="KT901798">
    <property type="protein sequence ID" value="ALP68975.1"/>
    <property type="molecule type" value="Genomic_DNA"/>
</dbReference>
<protein>
    <submittedName>
        <fullName evidence="2">Uncharacterized protein</fullName>
    </submittedName>
</protein>
<geneLocation type="plasmid" evidence="2">
    <name>pGA0702E1CS</name>
</geneLocation>
<name>A0A140B415_CLOBO</name>
<proteinExistence type="predicted"/>